<dbReference type="Proteomes" id="UP000000305">
    <property type="component" value="Unassembled WGS sequence"/>
</dbReference>
<feature type="domain" description="UvrD-like helicase C-terminal" evidence="1">
    <location>
        <begin position="43"/>
        <end position="81"/>
    </location>
</feature>
<feature type="non-terminal residue" evidence="2">
    <location>
        <position position="91"/>
    </location>
</feature>
<dbReference type="HOGENOM" id="CLU_001324_4_6_1"/>
<dbReference type="SUPFAM" id="SSF52540">
    <property type="entry name" value="P-loop containing nucleoside triphosphate hydrolases"/>
    <property type="match status" value="1"/>
</dbReference>
<dbReference type="InParanoid" id="E9GV51"/>
<dbReference type="Gene3D" id="3.40.50.300">
    <property type="entry name" value="P-loop containing nucleotide triphosphate hydrolases"/>
    <property type="match status" value="1"/>
</dbReference>
<dbReference type="CDD" id="cd18809">
    <property type="entry name" value="SF1_C_RecD"/>
    <property type="match status" value="1"/>
</dbReference>
<dbReference type="OrthoDB" id="6583552at2759"/>
<dbReference type="OMA" id="INISFVM"/>
<evidence type="ECO:0000313" key="2">
    <source>
        <dbReference type="EMBL" id="EFX76671.1"/>
    </source>
</evidence>
<dbReference type="PANTHER" id="PTHR23274:SF51">
    <property type="entry name" value="OS03G0423850 PROTEIN"/>
    <property type="match status" value="1"/>
</dbReference>
<organism evidence="2 3">
    <name type="scientific">Daphnia pulex</name>
    <name type="common">Water flea</name>
    <dbReference type="NCBI Taxonomy" id="6669"/>
    <lineage>
        <taxon>Eukaryota</taxon>
        <taxon>Metazoa</taxon>
        <taxon>Ecdysozoa</taxon>
        <taxon>Arthropoda</taxon>
        <taxon>Crustacea</taxon>
        <taxon>Branchiopoda</taxon>
        <taxon>Diplostraca</taxon>
        <taxon>Cladocera</taxon>
        <taxon>Anomopoda</taxon>
        <taxon>Daphniidae</taxon>
        <taxon>Daphnia</taxon>
    </lineage>
</organism>
<dbReference type="PhylomeDB" id="E9GV51"/>
<proteinExistence type="predicted"/>
<dbReference type="PANTHER" id="PTHR23274">
    <property type="entry name" value="DNA HELICASE-RELATED"/>
    <property type="match status" value="1"/>
</dbReference>
<dbReference type="FunFam" id="3.40.50.300:FF:002884">
    <property type="entry name" value="ATP-dependent DNA helicase"/>
    <property type="match status" value="1"/>
</dbReference>
<dbReference type="EMBL" id="GL732567">
    <property type="protein sequence ID" value="EFX76671.1"/>
    <property type="molecule type" value="Genomic_DNA"/>
</dbReference>
<dbReference type="eggNOG" id="KOG0987">
    <property type="taxonomic scope" value="Eukaryota"/>
</dbReference>
<accession>E9GV51</accession>
<reference evidence="2 3" key="1">
    <citation type="journal article" date="2011" name="Science">
        <title>The ecoresponsive genome of Daphnia pulex.</title>
        <authorList>
            <person name="Colbourne J.K."/>
            <person name="Pfrender M.E."/>
            <person name="Gilbert D."/>
            <person name="Thomas W.K."/>
            <person name="Tucker A."/>
            <person name="Oakley T.H."/>
            <person name="Tokishita S."/>
            <person name="Aerts A."/>
            <person name="Arnold G.J."/>
            <person name="Basu M.K."/>
            <person name="Bauer D.J."/>
            <person name="Caceres C.E."/>
            <person name="Carmel L."/>
            <person name="Casola C."/>
            <person name="Choi J.H."/>
            <person name="Detter J.C."/>
            <person name="Dong Q."/>
            <person name="Dusheyko S."/>
            <person name="Eads B.D."/>
            <person name="Frohlich T."/>
            <person name="Geiler-Samerotte K.A."/>
            <person name="Gerlach D."/>
            <person name="Hatcher P."/>
            <person name="Jogdeo S."/>
            <person name="Krijgsveld J."/>
            <person name="Kriventseva E.V."/>
            <person name="Kultz D."/>
            <person name="Laforsch C."/>
            <person name="Lindquist E."/>
            <person name="Lopez J."/>
            <person name="Manak J.R."/>
            <person name="Muller J."/>
            <person name="Pangilinan J."/>
            <person name="Patwardhan R.P."/>
            <person name="Pitluck S."/>
            <person name="Pritham E.J."/>
            <person name="Rechtsteiner A."/>
            <person name="Rho M."/>
            <person name="Rogozin I.B."/>
            <person name="Sakarya O."/>
            <person name="Salamov A."/>
            <person name="Schaack S."/>
            <person name="Shapiro H."/>
            <person name="Shiga Y."/>
            <person name="Skalitzky C."/>
            <person name="Smith Z."/>
            <person name="Souvorov A."/>
            <person name="Sung W."/>
            <person name="Tang Z."/>
            <person name="Tsuchiya D."/>
            <person name="Tu H."/>
            <person name="Vos H."/>
            <person name="Wang M."/>
            <person name="Wolf Y.I."/>
            <person name="Yamagata H."/>
            <person name="Yamada T."/>
            <person name="Ye Y."/>
            <person name="Shaw J.R."/>
            <person name="Andrews J."/>
            <person name="Crease T.J."/>
            <person name="Tang H."/>
            <person name="Lucas S.M."/>
            <person name="Robertson H.M."/>
            <person name="Bork P."/>
            <person name="Koonin E.V."/>
            <person name="Zdobnov E.M."/>
            <person name="Grigoriev I.V."/>
            <person name="Lynch M."/>
            <person name="Boore J.L."/>
        </authorList>
    </citation>
    <scope>NUCLEOTIDE SEQUENCE [LARGE SCALE GENOMIC DNA]</scope>
</reference>
<feature type="non-terminal residue" evidence="2">
    <location>
        <position position="1"/>
    </location>
</feature>
<evidence type="ECO:0000259" key="1">
    <source>
        <dbReference type="Pfam" id="PF13538"/>
    </source>
</evidence>
<dbReference type="InterPro" id="IPR027785">
    <property type="entry name" value="UvrD-like_helicase_C"/>
</dbReference>
<sequence length="91" mass="10085">IVAEIASGKNKGEPVFLPRMSMSPTDSDLPFKLKRLQFPVLLAFAMTINKSQGQTFDRVGIYLPEPVFSHGQLYVAFSRATSREGVKVVVK</sequence>
<dbReference type="KEGG" id="dpx:DAPPUDRAFT_36793"/>
<evidence type="ECO:0000313" key="3">
    <source>
        <dbReference type="Proteomes" id="UP000000305"/>
    </source>
</evidence>
<gene>
    <name evidence="2" type="ORF">DAPPUDRAFT_36793</name>
</gene>
<dbReference type="InterPro" id="IPR027417">
    <property type="entry name" value="P-loop_NTPase"/>
</dbReference>
<dbReference type="Pfam" id="PF13538">
    <property type="entry name" value="UvrD_C_2"/>
    <property type="match status" value="1"/>
</dbReference>
<dbReference type="AlphaFoldDB" id="E9GV51"/>
<keyword evidence="3" id="KW-1185">Reference proteome</keyword>
<protein>
    <recommendedName>
        <fullName evidence="1">UvrD-like helicase C-terminal domain-containing protein</fullName>
    </recommendedName>
</protein>
<name>E9GV51_DAPPU</name>